<protein>
    <submittedName>
        <fullName evidence="1">Uncharacterized protein</fullName>
    </submittedName>
</protein>
<name>A0A0L8KK66_STRVR</name>
<proteinExistence type="predicted"/>
<organism evidence="1 2">
    <name type="scientific">Streptomyces viridochromogenes</name>
    <dbReference type="NCBI Taxonomy" id="1938"/>
    <lineage>
        <taxon>Bacteria</taxon>
        <taxon>Bacillati</taxon>
        <taxon>Actinomycetota</taxon>
        <taxon>Actinomycetes</taxon>
        <taxon>Kitasatosporales</taxon>
        <taxon>Streptomycetaceae</taxon>
        <taxon>Streptomyces</taxon>
    </lineage>
</organism>
<accession>A0A0L8KK66</accession>
<dbReference type="EMBL" id="LGUP01000143">
    <property type="protein sequence ID" value="KOG26266.1"/>
    <property type="molecule type" value="Genomic_DNA"/>
</dbReference>
<sequence>MEIDMGARLRSAMRSLSKNFGEGLMWMGFAWSGMYPPYDGRDFGIPLADQPCLPPLSEEELATWAALVKHLR</sequence>
<reference evidence="1 2" key="1">
    <citation type="submission" date="2015-06" db="EMBL/GenBank/DDBJ databases">
        <authorList>
            <person name="Hoefler B.C."/>
            <person name="Straight P.D."/>
        </authorList>
    </citation>
    <scope>NUCLEOTIDE SEQUENCE [LARGE SCALE GENOMIC DNA]</scope>
    <source>
        <strain evidence="1 2">NRRL 3427</strain>
    </source>
</reference>
<dbReference type="Proteomes" id="UP000037023">
    <property type="component" value="Unassembled WGS sequence"/>
</dbReference>
<dbReference type="PATRIC" id="fig|1938.6.peg.3655"/>
<evidence type="ECO:0000313" key="2">
    <source>
        <dbReference type="Proteomes" id="UP000037023"/>
    </source>
</evidence>
<evidence type="ECO:0000313" key="1">
    <source>
        <dbReference type="EMBL" id="KOG26266.1"/>
    </source>
</evidence>
<dbReference type="AlphaFoldDB" id="A0A0L8KK66"/>
<gene>
    <name evidence="1" type="ORF">ADK34_16905</name>
</gene>
<comment type="caution">
    <text evidence="1">The sequence shown here is derived from an EMBL/GenBank/DDBJ whole genome shotgun (WGS) entry which is preliminary data.</text>
</comment>